<dbReference type="EMBL" id="MFKU01000012">
    <property type="protein sequence ID" value="OGG48460.1"/>
    <property type="molecule type" value="Genomic_DNA"/>
</dbReference>
<comment type="caution">
    <text evidence="1">The sequence shown here is derived from an EMBL/GenBank/DDBJ whole genome shotgun (WGS) entry which is preliminary data.</text>
</comment>
<protein>
    <submittedName>
        <fullName evidence="1">Uncharacterized protein</fullName>
    </submittedName>
</protein>
<evidence type="ECO:0000313" key="1">
    <source>
        <dbReference type="EMBL" id="OGG48460.1"/>
    </source>
</evidence>
<accession>A0A1F6CHK0</accession>
<dbReference type="AlphaFoldDB" id="A0A1F6CHK0"/>
<evidence type="ECO:0000313" key="2">
    <source>
        <dbReference type="Proteomes" id="UP000178815"/>
    </source>
</evidence>
<name>A0A1F6CHK0_9BACT</name>
<gene>
    <name evidence="1" type="ORF">A2678_01665</name>
</gene>
<proteinExistence type="predicted"/>
<sequence>MGVTLRNWRVLGAACFSLAIVIGSYVTARGVASPPIAEASTETELLQAIASRDSDGDGLPDWEEALYGTDSHDSDTFDLGMDDGAAVAQGLVVPKAIADVSGAASTSTRAILTDPSLPIPGEGTLTAAFAKNFFALYLSAVQSSNDGNLSQTDMQNVASEALSQLAGSITLAPDFKSAQSLTISGSGPEALRTFAVSAEAVFKANKSSATKSEIFYLQDAIEGNDTTALAQISLIAKAYRSTATGLAVIPMPAELSSDDLVLINTMARVSEIAEDFTRVNDDPLATMLALQQYPQAVLDLGNAFIRIGNVYKTAGISLSAGEPGASFVNLIGNIAERQKASKSHE</sequence>
<reference evidence="1 2" key="1">
    <citation type="journal article" date="2016" name="Nat. Commun.">
        <title>Thousands of microbial genomes shed light on interconnected biogeochemical processes in an aquifer system.</title>
        <authorList>
            <person name="Anantharaman K."/>
            <person name="Brown C.T."/>
            <person name="Hug L.A."/>
            <person name="Sharon I."/>
            <person name="Castelle C.J."/>
            <person name="Probst A.J."/>
            <person name="Thomas B.C."/>
            <person name="Singh A."/>
            <person name="Wilkins M.J."/>
            <person name="Karaoz U."/>
            <person name="Brodie E.L."/>
            <person name="Williams K.H."/>
            <person name="Hubbard S.S."/>
            <person name="Banfield J.F."/>
        </authorList>
    </citation>
    <scope>NUCLEOTIDE SEQUENCE [LARGE SCALE GENOMIC DNA]</scope>
</reference>
<dbReference type="Proteomes" id="UP000178815">
    <property type="component" value="Unassembled WGS sequence"/>
</dbReference>
<dbReference type="STRING" id="1798481.A2678_01665"/>
<organism evidence="1 2">
    <name type="scientific">Candidatus Kaiserbacteria bacterium RIFCSPHIGHO2_01_FULL_53_31</name>
    <dbReference type="NCBI Taxonomy" id="1798481"/>
    <lineage>
        <taxon>Bacteria</taxon>
        <taxon>Candidatus Kaiseribacteriota</taxon>
    </lineage>
</organism>